<dbReference type="OrthoDB" id="261426at2759"/>
<dbReference type="InterPro" id="IPR032755">
    <property type="entry name" value="TSNAXIP1_N"/>
</dbReference>
<proteinExistence type="predicted"/>
<dbReference type="AlphaFoldDB" id="A0A812C7K2"/>
<dbReference type="Proteomes" id="UP000597762">
    <property type="component" value="Unassembled WGS sequence"/>
</dbReference>
<dbReference type="PANTHER" id="PTHR16306:SF0">
    <property type="entry name" value="TRANSLIN-ASSOCIATED FACTOR X-INTERACTING PROTEIN 1"/>
    <property type="match status" value="1"/>
</dbReference>
<sequence length="710" mass="83042">MDNEKAVVRLPSLTDRPKETHLPNADTNEIKSLVHYKMDNVIHKLPRPHILKPYIDMKTADIELWPSHASTQNCGHKLTKLTRSKSLQLITAESLGKSNFIPQPKLLENLEAYLKEELAFIDDPDEEDSNISLEVYRKTFNYLINKLKTYKHLLSRIKMQYEMALDDLESQIISLKPLKETVVSTAKIYEKKIIEFNEQVKPDIKAVKNQNSELEEEIELMKEKLVQIEEERKEAEEKLKDAYQLFRDEYDAQQLLSIEYKELSILQSGTQSPSDFNKPEEPTEDLTTLKIALSQSVEDADATQAKLDQMIANYADVVPRRQYETLEKKYAEMKENNETLSKDFSILKAEHKALQDVNQELTVEMTNYMNEYTSKKKKLARPPWVKPCQFINPENNYFEGISSQNICENLLDILRNMDKNGARILKKESVYFDGKGLSEDVPKYLRYEGQVYNRQFNKCDCALLIKDIWRRRIKNFRKGSSFADFVDNCLNEIFPIPIMKTEWTYNLVEACKIFAGTNKNIELFWLILNGEMDENIYHYQLSVIKDLMNFLHRSLPSHNVMTRTEFHQHLQNFLNSNDPNIISSLVNKALEEQEAEEDINFDQLFLEDDEGEVGPFLTEFKNWLHSLRMEFFELVSKEIDEESQVSIQNLDLAIRQTDPTLKTYAVKELLCWCFRTTPEMLLRTKPLLGKDILLRLRNANIRFSQIKTSS</sequence>
<name>A0A812C7K2_ACAPH</name>
<evidence type="ECO:0000259" key="3">
    <source>
        <dbReference type="Pfam" id="PF15739"/>
    </source>
</evidence>
<dbReference type="Pfam" id="PF15739">
    <property type="entry name" value="TSNAXIP1_N"/>
    <property type="match status" value="1"/>
</dbReference>
<evidence type="ECO:0000256" key="2">
    <source>
        <dbReference type="SAM" id="Coils"/>
    </source>
</evidence>
<accession>A0A812C7K2</accession>
<evidence type="ECO:0000313" key="4">
    <source>
        <dbReference type="EMBL" id="CAE1253273.1"/>
    </source>
</evidence>
<feature type="domain" description="Translin-associated factor X-interacting protein 1 N-terminal" evidence="3">
    <location>
        <begin position="111"/>
        <end position="221"/>
    </location>
</feature>
<dbReference type="GO" id="GO:0005737">
    <property type="term" value="C:cytoplasm"/>
    <property type="evidence" value="ECO:0007669"/>
    <property type="project" value="TreeGrafter"/>
</dbReference>
<evidence type="ECO:0000256" key="1">
    <source>
        <dbReference type="ARBA" id="ARBA00023054"/>
    </source>
</evidence>
<dbReference type="EMBL" id="CAHIKZ030001112">
    <property type="protein sequence ID" value="CAE1253273.1"/>
    <property type="molecule type" value="Genomic_DNA"/>
</dbReference>
<feature type="coiled-coil region" evidence="2">
    <location>
        <begin position="323"/>
        <end position="371"/>
    </location>
</feature>
<keyword evidence="5" id="KW-1185">Reference proteome</keyword>
<organism evidence="4 5">
    <name type="scientific">Acanthosepion pharaonis</name>
    <name type="common">Pharaoh cuttlefish</name>
    <name type="synonym">Sepia pharaonis</name>
    <dbReference type="NCBI Taxonomy" id="158019"/>
    <lineage>
        <taxon>Eukaryota</taxon>
        <taxon>Metazoa</taxon>
        <taxon>Spiralia</taxon>
        <taxon>Lophotrochozoa</taxon>
        <taxon>Mollusca</taxon>
        <taxon>Cephalopoda</taxon>
        <taxon>Coleoidea</taxon>
        <taxon>Decapodiformes</taxon>
        <taxon>Sepiida</taxon>
        <taxon>Sepiina</taxon>
        <taxon>Sepiidae</taxon>
        <taxon>Acanthosepion</taxon>
    </lineage>
</organism>
<evidence type="ECO:0000313" key="5">
    <source>
        <dbReference type="Proteomes" id="UP000597762"/>
    </source>
</evidence>
<comment type="caution">
    <text evidence="4">The sequence shown here is derived from an EMBL/GenBank/DDBJ whole genome shotgun (WGS) entry which is preliminary data.</text>
</comment>
<reference evidence="4" key="1">
    <citation type="submission" date="2021-01" db="EMBL/GenBank/DDBJ databases">
        <authorList>
            <person name="Li R."/>
            <person name="Bekaert M."/>
        </authorList>
    </citation>
    <scope>NUCLEOTIDE SEQUENCE</scope>
    <source>
        <strain evidence="4">Farmed</strain>
    </source>
</reference>
<keyword evidence="1 2" id="KW-0175">Coiled coil</keyword>
<protein>
    <recommendedName>
        <fullName evidence="3">Translin-associated factor X-interacting protein 1 N-terminal domain-containing protein</fullName>
    </recommendedName>
</protein>
<gene>
    <name evidence="4" type="ORF">SPHA_28372</name>
</gene>
<feature type="coiled-coil region" evidence="2">
    <location>
        <begin position="197"/>
        <end position="245"/>
    </location>
</feature>
<dbReference type="PANTHER" id="PTHR16306">
    <property type="entry name" value="TRANSLIN-ASSOCIATED FACTOR X-INTERACTING PROTEIN 1"/>
    <property type="match status" value="1"/>
</dbReference>